<dbReference type="AlphaFoldDB" id="A0AAW5AJB4"/>
<dbReference type="InterPro" id="IPR023753">
    <property type="entry name" value="FAD/NAD-binding_dom"/>
</dbReference>
<dbReference type="Gene3D" id="3.50.50.60">
    <property type="entry name" value="FAD/NAD(P)-binding domain"/>
    <property type="match status" value="2"/>
</dbReference>
<organism evidence="8 9">
    <name type="scientific">Pseudomonas proteolytica</name>
    <dbReference type="NCBI Taxonomy" id="219574"/>
    <lineage>
        <taxon>Bacteria</taxon>
        <taxon>Pseudomonadati</taxon>
        <taxon>Pseudomonadota</taxon>
        <taxon>Gammaproteobacteria</taxon>
        <taxon>Pseudomonadales</taxon>
        <taxon>Pseudomonadaceae</taxon>
        <taxon>Pseudomonas</taxon>
    </lineage>
</organism>
<protein>
    <submittedName>
        <fullName evidence="8">Pyridine nucleotide-disulfide oxidoreductase</fullName>
    </submittedName>
</protein>
<evidence type="ECO:0000313" key="9">
    <source>
        <dbReference type="Proteomes" id="UP000814172"/>
    </source>
</evidence>
<dbReference type="PANTHER" id="PTHR10632">
    <property type="entry name" value="SULFIDE:QUINONE OXIDOREDUCTASE"/>
    <property type="match status" value="1"/>
</dbReference>
<gene>
    <name evidence="8" type="ORF">GIW75_30490</name>
</gene>
<feature type="domain" description="FAD/NAD(P)-binding" evidence="7">
    <location>
        <begin position="13"/>
        <end position="132"/>
    </location>
</feature>
<evidence type="ECO:0000313" key="8">
    <source>
        <dbReference type="EMBL" id="MCF5061258.1"/>
    </source>
</evidence>
<comment type="caution">
    <text evidence="8">The sequence shown here is derived from an EMBL/GenBank/DDBJ whole genome shotgun (WGS) entry which is preliminary data.</text>
</comment>
<reference evidence="8 9" key="1">
    <citation type="submission" date="2019-11" db="EMBL/GenBank/DDBJ databases">
        <title>Epiphytic Pseudomonas syringae from cherry orchards.</title>
        <authorList>
            <person name="Hulin M.T."/>
        </authorList>
    </citation>
    <scope>NUCLEOTIDE SEQUENCE [LARGE SCALE GENOMIC DNA]</scope>
    <source>
        <strain evidence="8 9">PA-6-9F</strain>
    </source>
</reference>
<keyword evidence="6" id="KW-0560">Oxidoreductase</keyword>
<keyword evidence="4" id="KW-0274">FAD</keyword>
<keyword evidence="9" id="KW-1185">Reference proteome</keyword>
<evidence type="ECO:0000256" key="1">
    <source>
        <dbReference type="ARBA" id="ARBA00001974"/>
    </source>
</evidence>
<dbReference type="RefSeq" id="WP_092238980.1">
    <property type="nucleotide sequence ID" value="NZ_FNTR01000006.1"/>
</dbReference>
<dbReference type="GO" id="GO:0071949">
    <property type="term" value="F:FAD binding"/>
    <property type="evidence" value="ECO:0007669"/>
    <property type="project" value="TreeGrafter"/>
</dbReference>
<sequence length="414" mass="45557">MNDQHWGPTISGDIVVIGGGSAGIGLLASLLKRDPQLNLILIEPSADHYYQPAWTLVGGGAHDIRKTMRPMARVLPDGVTWVQAAVSQLLPDEQTLVLDSGQRVTWNNLIVCPGLRLAWEKIEGLEQTLGHHGVTSNYSYQHAPYTWQLVQQLKGGKAIFTQPAMPIKCAGAPQKAMYLSCDHWLKQGALNTIDVEFNLAGAALFGVATFVPPLMNYVEKYGARLAFNSNLIKVDGPARKAWFEVKDAEGNLSIEEKSFDMLHVVPPQVAPDFIRHSPLADAAGWCEVDPHSLQQVRYPHIFALGDVCSTSNAKTAAAVRKQIVVVAENLLALRKQAPLPLKYDGYGSCPLTVEKGKVVLAEFGYGGRLLPTFALDPTVARRSAWFLKATVLPWFYWNGMLKGREWLTRLAKVE</sequence>
<comment type="cofactor">
    <cofactor evidence="1">
        <name>FAD</name>
        <dbReference type="ChEBI" id="CHEBI:57692"/>
    </cofactor>
</comment>
<dbReference type="EMBL" id="WKEW01000258">
    <property type="protein sequence ID" value="MCF5061258.1"/>
    <property type="molecule type" value="Genomic_DNA"/>
</dbReference>
<keyword evidence="5" id="KW-0809">Transit peptide</keyword>
<dbReference type="InterPro" id="IPR036188">
    <property type="entry name" value="FAD/NAD-bd_sf"/>
</dbReference>
<dbReference type="FunFam" id="3.50.50.60:FF:000034">
    <property type="entry name" value="sulfide:quinone oxidoreductase, mitochondrial"/>
    <property type="match status" value="1"/>
</dbReference>
<dbReference type="GO" id="GO:0048038">
    <property type="term" value="F:quinone binding"/>
    <property type="evidence" value="ECO:0007669"/>
    <property type="project" value="UniProtKB-KW"/>
</dbReference>
<dbReference type="Pfam" id="PF07992">
    <property type="entry name" value="Pyr_redox_2"/>
    <property type="match status" value="1"/>
</dbReference>
<dbReference type="GeneID" id="55542646"/>
<dbReference type="Proteomes" id="UP000814172">
    <property type="component" value="Unassembled WGS sequence"/>
</dbReference>
<dbReference type="InterPro" id="IPR015904">
    <property type="entry name" value="Sulphide_quinone_reductase"/>
</dbReference>
<accession>A0AAW5AJB4</accession>
<dbReference type="GO" id="GO:0070221">
    <property type="term" value="P:sulfide oxidation, using sulfide:quinone oxidoreductase"/>
    <property type="evidence" value="ECO:0007669"/>
    <property type="project" value="TreeGrafter"/>
</dbReference>
<proteinExistence type="predicted"/>
<evidence type="ECO:0000256" key="3">
    <source>
        <dbReference type="ARBA" id="ARBA00022719"/>
    </source>
</evidence>
<evidence type="ECO:0000256" key="6">
    <source>
        <dbReference type="ARBA" id="ARBA00023002"/>
    </source>
</evidence>
<keyword evidence="3" id="KW-0874">Quinone</keyword>
<evidence type="ECO:0000256" key="4">
    <source>
        <dbReference type="ARBA" id="ARBA00022827"/>
    </source>
</evidence>
<evidence type="ECO:0000259" key="7">
    <source>
        <dbReference type="Pfam" id="PF07992"/>
    </source>
</evidence>
<dbReference type="GO" id="GO:0070224">
    <property type="term" value="F:sulfide:quinone oxidoreductase activity"/>
    <property type="evidence" value="ECO:0007669"/>
    <property type="project" value="TreeGrafter"/>
</dbReference>
<dbReference type="SUPFAM" id="SSF51905">
    <property type="entry name" value="FAD/NAD(P)-binding domain"/>
    <property type="match status" value="2"/>
</dbReference>
<dbReference type="PANTHER" id="PTHR10632:SF2">
    <property type="entry name" value="SULFIDE:QUINONE OXIDOREDUCTASE, MITOCHONDRIAL"/>
    <property type="match status" value="1"/>
</dbReference>
<keyword evidence="2" id="KW-0285">Flavoprotein</keyword>
<name>A0AAW5AJB4_9PSED</name>
<evidence type="ECO:0000256" key="2">
    <source>
        <dbReference type="ARBA" id="ARBA00022630"/>
    </source>
</evidence>
<evidence type="ECO:0000256" key="5">
    <source>
        <dbReference type="ARBA" id="ARBA00022946"/>
    </source>
</evidence>